<accession>A0A931AM01</accession>
<keyword evidence="1" id="KW-0732">Signal</keyword>
<dbReference type="RefSeq" id="WP_195903288.1">
    <property type="nucleotide sequence ID" value="NZ_JADOGI010000426.1"/>
</dbReference>
<evidence type="ECO:0000313" key="2">
    <source>
        <dbReference type="EMBL" id="MBF8194473.1"/>
    </source>
</evidence>
<dbReference type="Proteomes" id="UP000605361">
    <property type="component" value="Unassembled WGS sequence"/>
</dbReference>
<gene>
    <name evidence="2" type="ORF">ITP53_54240</name>
</gene>
<protein>
    <submittedName>
        <fullName evidence="2">Uncharacterized protein</fullName>
    </submittedName>
</protein>
<organism evidence="2 3">
    <name type="scientific">Nonomuraea cypriaca</name>
    <dbReference type="NCBI Taxonomy" id="1187855"/>
    <lineage>
        <taxon>Bacteria</taxon>
        <taxon>Bacillati</taxon>
        <taxon>Actinomycetota</taxon>
        <taxon>Actinomycetes</taxon>
        <taxon>Streptosporangiales</taxon>
        <taxon>Streptosporangiaceae</taxon>
        <taxon>Nonomuraea</taxon>
    </lineage>
</organism>
<feature type="signal peptide" evidence="1">
    <location>
        <begin position="1"/>
        <end position="22"/>
    </location>
</feature>
<reference evidence="2" key="1">
    <citation type="submission" date="2020-11" db="EMBL/GenBank/DDBJ databases">
        <title>Whole-genome analyses of Nonomuraea sp. K274.</title>
        <authorList>
            <person name="Veyisoglu A."/>
        </authorList>
    </citation>
    <scope>NUCLEOTIDE SEQUENCE</scope>
    <source>
        <strain evidence="2">K274</strain>
    </source>
</reference>
<feature type="chain" id="PRO_5037139443" evidence="1">
    <location>
        <begin position="23"/>
        <end position="127"/>
    </location>
</feature>
<evidence type="ECO:0000313" key="3">
    <source>
        <dbReference type="Proteomes" id="UP000605361"/>
    </source>
</evidence>
<keyword evidence="3" id="KW-1185">Reference proteome</keyword>
<sequence>MLLLAALALTCTALVPATSASAQAPLIWHAGWFAKTMCYQDAREFATSALTRYGYRKVYSPPNAVVGSNGSTIVEVSFAPAQTSWSPSKFSKVYFTVTATSNVSRSAELGRNNVRSMIVAQRYFDTC</sequence>
<proteinExistence type="predicted"/>
<dbReference type="AlphaFoldDB" id="A0A931AM01"/>
<comment type="caution">
    <text evidence="2">The sequence shown here is derived from an EMBL/GenBank/DDBJ whole genome shotgun (WGS) entry which is preliminary data.</text>
</comment>
<dbReference type="EMBL" id="JADOGI010000426">
    <property type="protein sequence ID" value="MBF8194473.1"/>
    <property type="molecule type" value="Genomic_DNA"/>
</dbReference>
<evidence type="ECO:0000256" key="1">
    <source>
        <dbReference type="SAM" id="SignalP"/>
    </source>
</evidence>
<name>A0A931AM01_9ACTN</name>